<sequence>MSNLSPIYHLNLDILWRVFSMNAGLYWTTRTNFMDKSQRALSVLHRSSQVCRRWRQIILGSPALWGMVFELDLLAQDDNRWRKLMMDRAKNSRLCINGTIRGGHPGSRAFFVNLLHNHWPRIRRFDVFVEDHYLFEPETWDVFQRPALQLEIFKLYFEKEESAIFSISDHPIFSNNAPVLREFMFPDTSSTTSLFFLKHINPSPGASLVLLTEEHVDTHGTLPDQVIDDLCTQISRYTENYFSRNYALARSIFVKIGPPTFSFKVRKTADELVPMPFQNDFRIGVFSNHLPQYAVPKMVASLNPRRFTHTIRLEFIPYMIDIIEDVQPTLTSLLQALDAVKVMMTSENGIKAFLNAQSEHPDILPLMDTFWLKYVEPTTDQFPKLLLDFLRGRLRASKPITTINISDSFYQFKEKLDWGYLEEIDGLRVILRQDAKIVEEYVCGTGTPEILDMRSRDL</sequence>
<proteinExistence type="predicted"/>
<dbReference type="OrthoDB" id="3066903at2759"/>
<dbReference type="Proteomes" id="UP000283269">
    <property type="component" value="Unassembled WGS sequence"/>
</dbReference>
<evidence type="ECO:0000313" key="2">
    <source>
        <dbReference type="Proteomes" id="UP000283269"/>
    </source>
</evidence>
<dbReference type="Gene3D" id="1.20.1280.50">
    <property type="match status" value="1"/>
</dbReference>
<evidence type="ECO:0000313" key="1">
    <source>
        <dbReference type="EMBL" id="PPQ80596.1"/>
    </source>
</evidence>
<accession>A0A409WQ18</accession>
<organism evidence="1 2">
    <name type="scientific">Psilocybe cyanescens</name>
    <dbReference type="NCBI Taxonomy" id="93625"/>
    <lineage>
        <taxon>Eukaryota</taxon>
        <taxon>Fungi</taxon>
        <taxon>Dikarya</taxon>
        <taxon>Basidiomycota</taxon>
        <taxon>Agaricomycotina</taxon>
        <taxon>Agaricomycetes</taxon>
        <taxon>Agaricomycetidae</taxon>
        <taxon>Agaricales</taxon>
        <taxon>Agaricineae</taxon>
        <taxon>Strophariaceae</taxon>
        <taxon>Psilocybe</taxon>
    </lineage>
</organism>
<dbReference type="InParanoid" id="A0A409WQ18"/>
<keyword evidence="2" id="KW-1185">Reference proteome</keyword>
<comment type="caution">
    <text evidence="1">The sequence shown here is derived from an EMBL/GenBank/DDBJ whole genome shotgun (WGS) entry which is preliminary data.</text>
</comment>
<gene>
    <name evidence="1" type="ORF">CVT25_001558</name>
</gene>
<dbReference type="EMBL" id="NHYD01003320">
    <property type="protein sequence ID" value="PPQ80596.1"/>
    <property type="molecule type" value="Genomic_DNA"/>
</dbReference>
<name>A0A409WQ18_PSICY</name>
<evidence type="ECO:0008006" key="3">
    <source>
        <dbReference type="Google" id="ProtNLM"/>
    </source>
</evidence>
<protein>
    <recommendedName>
        <fullName evidence="3">F-box domain-containing protein</fullName>
    </recommendedName>
</protein>
<dbReference type="AlphaFoldDB" id="A0A409WQ18"/>
<reference evidence="1 2" key="1">
    <citation type="journal article" date="2018" name="Evol. Lett.">
        <title>Horizontal gene cluster transfer increased hallucinogenic mushroom diversity.</title>
        <authorList>
            <person name="Reynolds H.T."/>
            <person name="Vijayakumar V."/>
            <person name="Gluck-Thaler E."/>
            <person name="Korotkin H.B."/>
            <person name="Matheny P.B."/>
            <person name="Slot J.C."/>
        </authorList>
    </citation>
    <scope>NUCLEOTIDE SEQUENCE [LARGE SCALE GENOMIC DNA]</scope>
    <source>
        <strain evidence="1 2">2631</strain>
    </source>
</reference>